<dbReference type="GO" id="GO:0008650">
    <property type="term" value="F:rRNA (uridine-2'-O-)-methyltransferase activity"/>
    <property type="evidence" value="ECO:0007669"/>
    <property type="project" value="TreeGrafter"/>
</dbReference>
<keyword evidence="3 8" id="KW-0489">Methyltransferase</keyword>
<dbReference type="InterPro" id="IPR002877">
    <property type="entry name" value="RNA_MeTrfase_FtsJ_dom"/>
</dbReference>
<dbReference type="OrthoDB" id="20105at2759"/>
<keyword evidence="2" id="KW-0698">rRNA processing</keyword>
<dbReference type="EMBL" id="SEYY01021236">
    <property type="protein sequence ID" value="KAB7496569.1"/>
    <property type="molecule type" value="Genomic_DNA"/>
</dbReference>
<dbReference type="Gene3D" id="3.40.50.150">
    <property type="entry name" value="Vaccinia Virus protein VP39"/>
    <property type="match status" value="1"/>
</dbReference>
<feature type="domain" description="Ribosomal RNA methyltransferase FtsJ" evidence="7">
    <location>
        <begin position="1"/>
        <end position="83"/>
    </location>
</feature>
<sequence length="91" mass="10496">MAPKASGAKDLDHTLIIDLSYSVLRFAIKNAKYGSDFLCKVWDGYKLKEFKNELEKYYERVKLVKPNASRTDSSETFVLGRNFKKIQENKG</sequence>
<gene>
    <name evidence="8" type="ORF">Anas_06326</name>
</gene>
<dbReference type="PANTHER" id="PTHR10920">
    <property type="entry name" value="RIBOSOMAL RNA METHYLTRANSFERASE"/>
    <property type="match status" value="1"/>
</dbReference>
<dbReference type="InterPro" id="IPR050082">
    <property type="entry name" value="RNA_methyltr_RlmE"/>
</dbReference>
<evidence type="ECO:0000256" key="1">
    <source>
        <dbReference type="ARBA" id="ARBA00009258"/>
    </source>
</evidence>
<evidence type="ECO:0000256" key="4">
    <source>
        <dbReference type="ARBA" id="ARBA00022679"/>
    </source>
</evidence>
<reference evidence="8 9" key="1">
    <citation type="journal article" date="2019" name="PLoS Biol.">
        <title>Sex chromosomes control vertical transmission of feminizing Wolbachia symbionts in an isopod.</title>
        <authorList>
            <person name="Becking T."/>
            <person name="Chebbi M.A."/>
            <person name="Giraud I."/>
            <person name="Moumen B."/>
            <person name="Laverre T."/>
            <person name="Caubet Y."/>
            <person name="Peccoud J."/>
            <person name="Gilbert C."/>
            <person name="Cordaux R."/>
        </authorList>
    </citation>
    <scope>NUCLEOTIDE SEQUENCE [LARGE SCALE GENOMIC DNA]</scope>
    <source>
        <strain evidence="8">ANa2</strain>
        <tissue evidence="8">Whole body excluding digestive tract and cuticle</tissue>
    </source>
</reference>
<evidence type="ECO:0000256" key="3">
    <source>
        <dbReference type="ARBA" id="ARBA00022603"/>
    </source>
</evidence>
<dbReference type="InterPro" id="IPR029063">
    <property type="entry name" value="SAM-dependent_MTases_sf"/>
</dbReference>
<dbReference type="Proteomes" id="UP000326759">
    <property type="component" value="Unassembled WGS sequence"/>
</dbReference>
<keyword evidence="9" id="KW-1185">Reference proteome</keyword>
<dbReference type="PANTHER" id="PTHR10920:SF18">
    <property type="entry name" value="RRNA METHYLTRANSFERASE 2, MITOCHONDRIAL"/>
    <property type="match status" value="1"/>
</dbReference>
<dbReference type="GO" id="GO:0005739">
    <property type="term" value="C:mitochondrion"/>
    <property type="evidence" value="ECO:0007669"/>
    <property type="project" value="TreeGrafter"/>
</dbReference>
<dbReference type="SUPFAM" id="SSF53335">
    <property type="entry name" value="S-adenosyl-L-methionine-dependent methyltransferases"/>
    <property type="match status" value="1"/>
</dbReference>
<evidence type="ECO:0000313" key="8">
    <source>
        <dbReference type="EMBL" id="KAB7496569.1"/>
    </source>
</evidence>
<name>A0A5N5SSC7_9CRUS</name>
<evidence type="ECO:0000313" key="9">
    <source>
        <dbReference type="Proteomes" id="UP000326759"/>
    </source>
</evidence>
<accession>A0A5N5SSC7</accession>
<dbReference type="Pfam" id="PF01728">
    <property type="entry name" value="FtsJ"/>
    <property type="match status" value="1"/>
</dbReference>
<keyword evidence="4 8" id="KW-0808">Transferase</keyword>
<protein>
    <recommendedName>
        <fullName evidence="6">rRNA methyltransferase 2, mitochondrial</fullName>
    </recommendedName>
</protein>
<organism evidence="8 9">
    <name type="scientific">Armadillidium nasatum</name>
    <dbReference type="NCBI Taxonomy" id="96803"/>
    <lineage>
        <taxon>Eukaryota</taxon>
        <taxon>Metazoa</taxon>
        <taxon>Ecdysozoa</taxon>
        <taxon>Arthropoda</taxon>
        <taxon>Crustacea</taxon>
        <taxon>Multicrustacea</taxon>
        <taxon>Malacostraca</taxon>
        <taxon>Eumalacostraca</taxon>
        <taxon>Peracarida</taxon>
        <taxon>Isopoda</taxon>
        <taxon>Oniscidea</taxon>
        <taxon>Crinocheta</taxon>
        <taxon>Armadillidiidae</taxon>
        <taxon>Armadillidium</taxon>
    </lineage>
</organism>
<evidence type="ECO:0000256" key="5">
    <source>
        <dbReference type="ARBA" id="ARBA00022691"/>
    </source>
</evidence>
<comment type="similarity">
    <text evidence="1">Belongs to the class I-like SAM-binding methyltransferase superfamily. RNA methyltransferase RlmE family.</text>
</comment>
<evidence type="ECO:0000259" key="7">
    <source>
        <dbReference type="Pfam" id="PF01728"/>
    </source>
</evidence>
<dbReference type="AlphaFoldDB" id="A0A5N5SSC7"/>
<evidence type="ECO:0000256" key="6">
    <source>
        <dbReference type="ARBA" id="ARBA00041184"/>
    </source>
</evidence>
<comment type="caution">
    <text evidence="8">The sequence shown here is derived from an EMBL/GenBank/DDBJ whole genome shotgun (WGS) entry which is preliminary data.</text>
</comment>
<evidence type="ECO:0000256" key="2">
    <source>
        <dbReference type="ARBA" id="ARBA00022552"/>
    </source>
</evidence>
<keyword evidence="5" id="KW-0949">S-adenosyl-L-methionine</keyword>
<proteinExistence type="inferred from homology"/>